<dbReference type="EMBL" id="CP071796">
    <property type="protein sequence ID" value="QTD46321.1"/>
    <property type="molecule type" value="Genomic_DNA"/>
</dbReference>
<keyword evidence="1" id="KW-0732">Signal</keyword>
<dbReference type="KEGG" id="otd:J1M35_05350"/>
<sequence length="80" mass="8245">MNRKRSLTHRIAGVLAAPLAVAPALASTSEPWQKHDQAVLKTCTAASGLKAAQALGKPASFSDGASYTALLVQGRHPAPI</sequence>
<organism evidence="2 3">
    <name type="scientific">Ottowia testudinis</name>
    <dbReference type="NCBI Taxonomy" id="2816950"/>
    <lineage>
        <taxon>Bacteria</taxon>
        <taxon>Pseudomonadati</taxon>
        <taxon>Pseudomonadota</taxon>
        <taxon>Betaproteobacteria</taxon>
        <taxon>Burkholderiales</taxon>
        <taxon>Comamonadaceae</taxon>
        <taxon>Ottowia</taxon>
    </lineage>
</organism>
<dbReference type="RefSeq" id="WP_208010220.1">
    <property type="nucleotide sequence ID" value="NZ_CP071796.1"/>
</dbReference>
<keyword evidence="3" id="KW-1185">Reference proteome</keyword>
<reference evidence="2" key="1">
    <citation type="submission" date="2021-03" db="EMBL/GenBank/DDBJ databases">
        <title>Ottowia sp. 27C isolated from the cloaca of a Giant Asian pond turtle (Heosemys grandis).</title>
        <authorList>
            <person name="Spergser J."/>
            <person name="Busse H.-J."/>
        </authorList>
    </citation>
    <scope>NUCLEOTIDE SEQUENCE</scope>
    <source>
        <strain evidence="2">27C</strain>
    </source>
</reference>
<gene>
    <name evidence="2" type="ORF">J1M35_05350</name>
</gene>
<dbReference type="AlphaFoldDB" id="A0A975H4H3"/>
<protein>
    <submittedName>
        <fullName evidence="2">Uncharacterized protein</fullName>
    </submittedName>
</protein>
<feature type="signal peptide" evidence="1">
    <location>
        <begin position="1"/>
        <end position="26"/>
    </location>
</feature>
<evidence type="ECO:0000313" key="2">
    <source>
        <dbReference type="EMBL" id="QTD46321.1"/>
    </source>
</evidence>
<proteinExistence type="predicted"/>
<feature type="chain" id="PRO_5037217881" evidence="1">
    <location>
        <begin position="27"/>
        <end position="80"/>
    </location>
</feature>
<evidence type="ECO:0000313" key="3">
    <source>
        <dbReference type="Proteomes" id="UP000663903"/>
    </source>
</evidence>
<evidence type="ECO:0000256" key="1">
    <source>
        <dbReference type="SAM" id="SignalP"/>
    </source>
</evidence>
<accession>A0A975H4H3</accession>
<name>A0A975H4H3_9BURK</name>
<dbReference type="Proteomes" id="UP000663903">
    <property type="component" value="Chromosome"/>
</dbReference>